<dbReference type="InterPro" id="IPR018152">
    <property type="entry name" value="SOD_Cu/Zn_BS"/>
</dbReference>
<dbReference type="EC" id="1.15.1.1" evidence="2"/>
<dbReference type="GO" id="GO:0005507">
    <property type="term" value="F:copper ion binding"/>
    <property type="evidence" value="ECO:0007669"/>
    <property type="project" value="InterPro"/>
</dbReference>
<feature type="domain" description="Superoxide dismutase copper/zinc binding" evidence="4">
    <location>
        <begin position="45"/>
        <end position="178"/>
    </location>
</feature>
<keyword evidence="6" id="KW-1185">Reference proteome</keyword>
<evidence type="ECO:0000256" key="3">
    <source>
        <dbReference type="SAM" id="SignalP"/>
    </source>
</evidence>
<protein>
    <recommendedName>
        <fullName evidence="2">Superoxide dismutase [Cu-Zn]</fullName>
        <ecNumber evidence="2">1.15.1.1</ecNumber>
    </recommendedName>
</protein>
<dbReference type="SUPFAM" id="SSF49329">
    <property type="entry name" value="Cu,Zn superoxide dismutase-like"/>
    <property type="match status" value="1"/>
</dbReference>
<evidence type="ECO:0000256" key="2">
    <source>
        <dbReference type="RuleBase" id="RU000393"/>
    </source>
</evidence>
<keyword evidence="2" id="KW-0862">Zinc</keyword>
<proteinExistence type="inferred from homology"/>
<comment type="cofactor">
    <cofactor evidence="2">
        <name>Zn(2+)</name>
        <dbReference type="ChEBI" id="CHEBI:29105"/>
    </cofactor>
    <text evidence="2">Binds 1 zinc ion per subunit.</text>
</comment>
<dbReference type="Gene3D" id="2.60.40.200">
    <property type="entry name" value="Superoxide dismutase, copper/zinc binding domain"/>
    <property type="match status" value="1"/>
</dbReference>
<dbReference type="InterPro" id="IPR024134">
    <property type="entry name" value="SOD_Cu/Zn_/chaperone"/>
</dbReference>
<name>A0A2U2N8E0_9GAMM</name>
<dbReference type="OrthoDB" id="5431326at2"/>
<evidence type="ECO:0000313" key="6">
    <source>
        <dbReference type="Proteomes" id="UP000245474"/>
    </source>
</evidence>
<comment type="similarity">
    <text evidence="1 2">Belongs to the Cu-Zn superoxide dismutase family.</text>
</comment>
<comment type="caution">
    <text evidence="5">The sequence shown here is derived from an EMBL/GenBank/DDBJ whole genome shotgun (WGS) entry which is preliminary data.</text>
</comment>
<organism evidence="5 6">
    <name type="scientific">Sediminicurvatus halobius</name>
    <dbReference type="NCBI Taxonomy" id="2182432"/>
    <lineage>
        <taxon>Bacteria</taxon>
        <taxon>Pseudomonadati</taxon>
        <taxon>Pseudomonadota</taxon>
        <taxon>Gammaproteobacteria</taxon>
        <taxon>Chromatiales</taxon>
        <taxon>Ectothiorhodospiraceae</taxon>
        <taxon>Sediminicurvatus</taxon>
    </lineage>
</organism>
<gene>
    <name evidence="5" type="ORF">DEM34_01540</name>
</gene>
<dbReference type="GO" id="GO:0004784">
    <property type="term" value="F:superoxide dismutase activity"/>
    <property type="evidence" value="ECO:0007669"/>
    <property type="project" value="UniProtKB-EC"/>
</dbReference>
<dbReference type="InterPro" id="IPR001424">
    <property type="entry name" value="SOD_Cu_Zn_dom"/>
</dbReference>
<evidence type="ECO:0000259" key="4">
    <source>
        <dbReference type="Pfam" id="PF00080"/>
    </source>
</evidence>
<reference evidence="5 6" key="1">
    <citation type="submission" date="2018-05" db="EMBL/GenBank/DDBJ databases">
        <title>Spiribacter halobius sp. nov., a moderately halophilic bacterium isolated from marine solar saltern.</title>
        <authorList>
            <person name="Zheng W.-S."/>
            <person name="Lu D.-C."/>
            <person name="Du Z.-J."/>
        </authorList>
    </citation>
    <scope>NUCLEOTIDE SEQUENCE [LARGE SCALE GENOMIC DNA]</scope>
    <source>
        <strain evidence="5 6">E85</strain>
    </source>
</reference>
<keyword evidence="3" id="KW-0732">Signal</keyword>
<feature type="signal peptide" evidence="3">
    <location>
        <begin position="1"/>
        <end position="27"/>
    </location>
</feature>
<comment type="catalytic activity">
    <reaction evidence="2">
        <text>2 superoxide + 2 H(+) = H2O2 + O2</text>
        <dbReference type="Rhea" id="RHEA:20696"/>
        <dbReference type="ChEBI" id="CHEBI:15378"/>
        <dbReference type="ChEBI" id="CHEBI:15379"/>
        <dbReference type="ChEBI" id="CHEBI:16240"/>
        <dbReference type="ChEBI" id="CHEBI:18421"/>
        <dbReference type="EC" id="1.15.1.1"/>
    </reaction>
</comment>
<dbReference type="Pfam" id="PF00080">
    <property type="entry name" value="Sod_Cu"/>
    <property type="match status" value="1"/>
</dbReference>
<accession>A0A2U2N8E0</accession>
<sequence>MSALHPRSLLLVSAVTLGLVAASSAGAAEADATATLMGRDGATLGTVSIHQGPAGLALTIEAENMPPGPKAIHIHAVGDCSDGEEGFQASGGHVNPDGHQHGFLNSDGPDAGDLPNFYVHEDGTAWAQMFNERASLDGSVGVELLDADGAALVVHENPDDHMTQPIGGAGGRIACGVIEG</sequence>
<evidence type="ECO:0000313" key="5">
    <source>
        <dbReference type="EMBL" id="PWG65451.1"/>
    </source>
</evidence>
<comment type="function">
    <text evidence="2">Destroys radicals which are normally produced within the cells and which are toxic to biological systems.</text>
</comment>
<dbReference type="EMBL" id="QFFI01000002">
    <property type="protein sequence ID" value="PWG65451.1"/>
    <property type="molecule type" value="Genomic_DNA"/>
</dbReference>
<dbReference type="RefSeq" id="WP_109675548.1">
    <property type="nucleotide sequence ID" value="NZ_CP086615.1"/>
</dbReference>
<dbReference type="PROSITE" id="PS00087">
    <property type="entry name" value="SOD_CU_ZN_1"/>
    <property type="match status" value="1"/>
</dbReference>
<dbReference type="Proteomes" id="UP000245474">
    <property type="component" value="Unassembled WGS sequence"/>
</dbReference>
<keyword evidence="2" id="KW-0479">Metal-binding</keyword>
<dbReference type="InterPro" id="IPR036423">
    <property type="entry name" value="SOD-like_Cu/Zn_dom_sf"/>
</dbReference>
<dbReference type="PANTHER" id="PTHR10003">
    <property type="entry name" value="SUPEROXIDE DISMUTASE CU-ZN -RELATED"/>
    <property type="match status" value="1"/>
</dbReference>
<keyword evidence="2" id="KW-0186">Copper</keyword>
<keyword evidence="2" id="KW-0560">Oxidoreductase</keyword>
<comment type="cofactor">
    <cofactor evidence="2">
        <name>Cu cation</name>
        <dbReference type="ChEBI" id="CHEBI:23378"/>
    </cofactor>
    <text evidence="2">Binds 1 copper ion per subunit.</text>
</comment>
<dbReference type="AlphaFoldDB" id="A0A2U2N8E0"/>
<feature type="chain" id="PRO_5015694277" description="Superoxide dismutase [Cu-Zn]" evidence="3">
    <location>
        <begin position="28"/>
        <end position="180"/>
    </location>
</feature>
<evidence type="ECO:0000256" key="1">
    <source>
        <dbReference type="ARBA" id="ARBA00010457"/>
    </source>
</evidence>
<dbReference type="CDD" id="cd00305">
    <property type="entry name" value="Cu-Zn_Superoxide_Dismutase"/>
    <property type="match status" value="1"/>
</dbReference>
<dbReference type="PROSITE" id="PS00332">
    <property type="entry name" value="SOD_CU_ZN_2"/>
    <property type="match status" value="1"/>
</dbReference>